<dbReference type="Proteomes" id="UP001159405">
    <property type="component" value="Unassembled WGS sequence"/>
</dbReference>
<keyword evidence="3" id="KW-0067">ATP-binding</keyword>
<reference evidence="5 6" key="1">
    <citation type="submission" date="2022-05" db="EMBL/GenBank/DDBJ databases">
        <authorList>
            <consortium name="Genoscope - CEA"/>
            <person name="William W."/>
        </authorList>
    </citation>
    <scope>NUCLEOTIDE SEQUENCE [LARGE SCALE GENOMIC DNA]</scope>
</reference>
<dbReference type="EMBL" id="CALNXK010000020">
    <property type="protein sequence ID" value="CAH3107677.1"/>
    <property type="molecule type" value="Genomic_DNA"/>
</dbReference>
<dbReference type="InterPro" id="IPR050122">
    <property type="entry name" value="RTK"/>
</dbReference>
<dbReference type="Gene3D" id="3.30.200.20">
    <property type="entry name" value="Phosphorylase Kinase, domain 1"/>
    <property type="match status" value="1"/>
</dbReference>
<evidence type="ECO:0000259" key="4">
    <source>
        <dbReference type="PROSITE" id="PS50011"/>
    </source>
</evidence>
<dbReference type="InterPro" id="IPR017441">
    <property type="entry name" value="Protein_kinase_ATP_BS"/>
</dbReference>
<dbReference type="InterPro" id="IPR011009">
    <property type="entry name" value="Kinase-like_dom_sf"/>
</dbReference>
<proteinExistence type="predicted"/>
<evidence type="ECO:0000256" key="1">
    <source>
        <dbReference type="ARBA" id="ARBA00004167"/>
    </source>
</evidence>
<evidence type="ECO:0000313" key="5">
    <source>
        <dbReference type="EMBL" id="CAH3107677.1"/>
    </source>
</evidence>
<feature type="binding site" evidence="3">
    <location>
        <position position="64"/>
    </location>
    <ligand>
        <name>ATP</name>
        <dbReference type="ChEBI" id="CHEBI:30616"/>
    </ligand>
</feature>
<dbReference type="PROSITE" id="PS00107">
    <property type="entry name" value="PROTEIN_KINASE_ATP"/>
    <property type="match status" value="1"/>
</dbReference>
<dbReference type="InterPro" id="IPR020635">
    <property type="entry name" value="Tyr_kinase_cat_dom"/>
</dbReference>
<dbReference type="PRINTS" id="PR00109">
    <property type="entry name" value="TYRKINASE"/>
</dbReference>
<evidence type="ECO:0000313" key="6">
    <source>
        <dbReference type="Proteomes" id="UP001159405"/>
    </source>
</evidence>
<comment type="subcellular location">
    <subcellularLocation>
        <location evidence="1">Membrane</location>
        <topology evidence="1">Single-pass membrane protein</topology>
    </subcellularLocation>
</comment>
<dbReference type="InterPro" id="IPR000719">
    <property type="entry name" value="Prot_kinase_dom"/>
</dbReference>
<dbReference type="CDD" id="cd00192">
    <property type="entry name" value="PTKc"/>
    <property type="match status" value="1"/>
</dbReference>
<dbReference type="Gene3D" id="1.10.510.10">
    <property type="entry name" value="Transferase(Phosphotransferase) domain 1"/>
    <property type="match status" value="1"/>
</dbReference>
<dbReference type="InterPro" id="IPR008266">
    <property type="entry name" value="Tyr_kinase_AS"/>
</dbReference>
<protein>
    <recommendedName>
        <fullName evidence="4">Protein kinase domain-containing protein</fullName>
    </recommendedName>
</protein>
<comment type="catalytic activity">
    <reaction evidence="2">
        <text>L-tyrosyl-[protein] + ATP = O-phospho-L-tyrosyl-[protein] + ADP + H(+)</text>
        <dbReference type="Rhea" id="RHEA:10596"/>
        <dbReference type="Rhea" id="RHEA-COMP:10136"/>
        <dbReference type="Rhea" id="RHEA-COMP:20101"/>
        <dbReference type="ChEBI" id="CHEBI:15378"/>
        <dbReference type="ChEBI" id="CHEBI:30616"/>
        <dbReference type="ChEBI" id="CHEBI:46858"/>
        <dbReference type="ChEBI" id="CHEBI:61978"/>
        <dbReference type="ChEBI" id="CHEBI:456216"/>
        <dbReference type="EC" id="2.7.10.1"/>
    </reaction>
</comment>
<dbReference type="PIRSF" id="PIRSF000615">
    <property type="entry name" value="TyrPK_CSF1-R"/>
    <property type="match status" value="1"/>
</dbReference>
<dbReference type="PROSITE" id="PS00109">
    <property type="entry name" value="PROTEIN_KINASE_TYR"/>
    <property type="match status" value="1"/>
</dbReference>
<evidence type="ECO:0000256" key="2">
    <source>
        <dbReference type="ARBA" id="ARBA00051243"/>
    </source>
</evidence>
<dbReference type="PANTHER" id="PTHR24416">
    <property type="entry name" value="TYROSINE-PROTEIN KINASE RECEPTOR"/>
    <property type="match status" value="1"/>
</dbReference>
<dbReference type="PROSITE" id="PS50011">
    <property type="entry name" value="PROTEIN_KINASE_DOM"/>
    <property type="match status" value="1"/>
</dbReference>
<name>A0ABN8NHF6_9CNID</name>
<gene>
    <name evidence="5" type="ORF">PLOB_00016815</name>
</gene>
<dbReference type="InterPro" id="IPR001245">
    <property type="entry name" value="Ser-Thr/Tyr_kinase_cat_dom"/>
</dbReference>
<dbReference type="SUPFAM" id="SSF56112">
    <property type="entry name" value="Protein kinase-like (PK-like)"/>
    <property type="match status" value="1"/>
</dbReference>
<keyword evidence="6" id="KW-1185">Reference proteome</keyword>
<accession>A0ABN8NHF6</accession>
<dbReference type="SMART" id="SM00219">
    <property type="entry name" value="TyrKc"/>
    <property type="match status" value="1"/>
</dbReference>
<dbReference type="Pfam" id="PF07714">
    <property type="entry name" value="PK_Tyr_Ser-Thr"/>
    <property type="match status" value="1"/>
</dbReference>
<sequence>MDVIEKEEDDVNHVINHSPQYMEISEIQSFELKRDDVALKRLLGSGNFGEVYKATMGNDTVAVKSLKGSATDKDKQDMVTELNVMKRLKPHPHVLKLIGCCSIGDPLLIVLEYLPYGDLLGYLRKSRGHSDSYNTGEKKPSSKLTAKDLLSFAWMIADGMQYLATMKVIHRDLAARNILVGENQVCKISDFGLARDVRDGIYMRASKARLPVKWMPPESLFHGECSTMSDVWSYGIVLWEVFTIGDSPYPRFKSREVPSLLERGYRMQRPIHISDELFSVLTECWAENAKERPSFQWICTAVKRLTKDQKAYINLDEYNDEDYVNFDMFDETL</sequence>
<keyword evidence="3" id="KW-0547">Nucleotide-binding</keyword>
<organism evidence="5 6">
    <name type="scientific">Porites lobata</name>
    <dbReference type="NCBI Taxonomy" id="104759"/>
    <lineage>
        <taxon>Eukaryota</taxon>
        <taxon>Metazoa</taxon>
        <taxon>Cnidaria</taxon>
        <taxon>Anthozoa</taxon>
        <taxon>Hexacorallia</taxon>
        <taxon>Scleractinia</taxon>
        <taxon>Fungiina</taxon>
        <taxon>Poritidae</taxon>
        <taxon>Porites</taxon>
    </lineage>
</organism>
<evidence type="ECO:0000256" key="3">
    <source>
        <dbReference type="PROSITE-ProRule" id="PRU10141"/>
    </source>
</evidence>
<comment type="caution">
    <text evidence="5">The sequence shown here is derived from an EMBL/GenBank/DDBJ whole genome shotgun (WGS) entry which is preliminary data.</text>
</comment>
<dbReference type="PANTHER" id="PTHR24416:SF621">
    <property type="entry name" value="TYROSINE KINASE RECEPTOR CAD96CA"/>
    <property type="match status" value="1"/>
</dbReference>
<feature type="domain" description="Protein kinase" evidence="4">
    <location>
        <begin position="37"/>
        <end position="313"/>
    </location>
</feature>